<feature type="region of interest" description="Disordered" evidence="1">
    <location>
        <begin position="1"/>
        <end position="52"/>
    </location>
</feature>
<evidence type="ECO:0000313" key="3">
    <source>
        <dbReference type="Proteomes" id="UP001482620"/>
    </source>
</evidence>
<dbReference type="InterPro" id="IPR043220">
    <property type="entry name" value="POM121-like_prot_1"/>
</dbReference>
<dbReference type="PANTHER" id="PTHR15566:SF9">
    <property type="entry name" value="LOC100125913 PROTEIN"/>
    <property type="match status" value="1"/>
</dbReference>
<proteinExistence type="predicted"/>
<gene>
    <name evidence="2" type="ORF">ILYODFUR_001604</name>
</gene>
<feature type="region of interest" description="Disordered" evidence="1">
    <location>
        <begin position="69"/>
        <end position="106"/>
    </location>
</feature>
<feature type="compositionally biased region" description="Low complexity" evidence="1">
    <location>
        <begin position="1"/>
        <end position="19"/>
    </location>
</feature>
<comment type="caution">
    <text evidence="2">The sequence shown here is derived from an EMBL/GenBank/DDBJ whole genome shotgun (WGS) entry which is preliminary data.</text>
</comment>
<evidence type="ECO:0000256" key="1">
    <source>
        <dbReference type="SAM" id="MobiDB-lite"/>
    </source>
</evidence>
<dbReference type="EMBL" id="JAHRIQ010092754">
    <property type="protein sequence ID" value="MEQ2250504.1"/>
    <property type="molecule type" value="Genomic_DNA"/>
</dbReference>
<dbReference type="Pfam" id="PF15229">
    <property type="entry name" value="POM121"/>
    <property type="match status" value="1"/>
</dbReference>
<dbReference type="PANTHER" id="PTHR15566">
    <property type="entry name" value="POM121-LIKE"/>
    <property type="match status" value="1"/>
</dbReference>
<organism evidence="2 3">
    <name type="scientific">Ilyodon furcidens</name>
    <name type="common">goldbreast splitfin</name>
    <dbReference type="NCBI Taxonomy" id="33524"/>
    <lineage>
        <taxon>Eukaryota</taxon>
        <taxon>Metazoa</taxon>
        <taxon>Chordata</taxon>
        <taxon>Craniata</taxon>
        <taxon>Vertebrata</taxon>
        <taxon>Euteleostomi</taxon>
        <taxon>Actinopterygii</taxon>
        <taxon>Neopterygii</taxon>
        <taxon>Teleostei</taxon>
        <taxon>Neoteleostei</taxon>
        <taxon>Acanthomorphata</taxon>
        <taxon>Ovalentaria</taxon>
        <taxon>Atherinomorphae</taxon>
        <taxon>Cyprinodontiformes</taxon>
        <taxon>Goodeidae</taxon>
        <taxon>Ilyodon</taxon>
    </lineage>
</organism>
<sequence length="183" mass="18873">MLVVAKQTPVPKVPVTTTTDSTGSGGKRKRKIQLVSSNRDDQISLPPPPELGYTITAKDLDEEKKAAISKIQKVLETPAPEPEKSVSPADTTSTQPAASTATLSSFLAGPLPRSTSAIPVINLDPSPGSSSSSSAAPAVANSLLEALKMKISVPASSTSAANTTTGMISNLHLFLTLVPCKEP</sequence>
<keyword evidence="3" id="KW-1185">Reference proteome</keyword>
<evidence type="ECO:0000313" key="2">
    <source>
        <dbReference type="EMBL" id="MEQ2250504.1"/>
    </source>
</evidence>
<feature type="compositionally biased region" description="Low complexity" evidence="1">
    <location>
        <begin position="87"/>
        <end position="106"/>
    </location>
</feature>
<name>A0ABV0UZC3_9TELE</name>
<protein>
    <submittedName>
        <fullName evidence="2">Uncharacterized protein</fullName>
    </submittedName>
</protein>
<dbReference type="Proteomes" id="UP001482620">
    <property type="component" value="Unassembled WGS sequence"/>
</dbReference>
<reference evidence="2 3" key="1">
    <citation type="submission" date="2021-06" db="EMBL/GenBank/DDBJ databases">
        <authorList>
            <person name="Palmer J.M."/>
        </authorList>
    </citation>
    <scope>NUCLEOTIDE SEQUENCE [LARGE SCALE GENOMIC DNA]</scope>
    <source>
        <strain evidence="3">if_2019</strain>
        <tissue evidence="2">Muscle</tissue>
    </source>
</reference>
<accession>A0ABV0UZC3</accession>